<dbReference type="PROSITE" id="PS00018">
    <property type="entry name" value="EF_HAND_1"/>
    <property type="match status" value="2"/>
</dbReference>
<dbReference type="InterPro" id="IPR002048">
    <property type="entry name" value="EF_hand_dom"/>
</dbReference>
<feature type="signal peptide" evidence="2">
    <location>
        <begin position="1"/>
        <end position="26"/>
    </location>
</feature>
<feature type="compositionally biased region" description="Gly residues" evidence="1">
    <location>
        <begin position="156"/>
        <end position="168"/>
    </location>
</feature>
<dbReference type="EMBL" id="JACEON010000003">
    <property type="protein sequence ID" value="MBA4610825.1"/>
    <property type="molecule type" value="Genomic_DNA"/>
</dbReference>
<evidence type="ECO:0000256" key="2">
    <source>
        <dbReference type="SAM" id="SignalP"/>
    </source>
</evidence>
<keyword evidence="2" id="KW-0732">Signal</keyword>
<feature type="compositionally biased region" description="Basic residues" evidence="1">
    <location>
        <begin position="270"/>
        <end position="281"/>
    </location>
</feature>
<evidence type="ECO:0000313" key="5">
    <source>
        <dbReference type="Proteomes" id="UP000559404"/>
    </source>
</evidence>
<feature type="region of interest" description="Disordered" evidence="1">
    <location>
        <begin position="151"/>
        <end position="181"/>
    </location>
</feature>
<dbReference type="PANTHER" id="PTHR10827:SF52">
    <property type="entry name" value="IP16409P"/>
    <property type="match status" value="1"/>
</dbReference>
<dbReference type="Pfam" id="PF13202">
    <property type="entry name" value="EF-hand_5"/>
    <property type="match status" value="4"/>
</dbReference>
<comment type="caution">
    <text evidence="4">The sequence shown here is derived from an EMBL/GenBank/DDBJ whole genome shotgun (WGS) entry which is preliminary data.</text>
</comment>
<keyword evidence="5" id="KW-1185">Reference proteome</keyword>
<dbReference type="AlphaFoldDB" id="A0A838XJW0"/>
<sequence length="310" mass="33545">MSKFRKFAVAAVAATVVGSLAVPAFADRGGCRGGEGGWHHGMGKGMGRGHHGMGMGHGHQGMAQWFVMRFDTDKDGRVTQAEIDAALVDMFAKADADTSGGVSLEEFKKAYAAEFANRKVRSFQRHDVDGDGKLTKAEFDRRMNRMMDRMEKRGGGKGAGRGPDGMGRMGQMPGFDADGDGNVTREEVEAARAKLFADADKDGDGALTLEEYEAVWVARSDRRMVRMFQRLDRDGNLSVTREEATEPMANIVKRMDRNGDDALSIEDRGRHGKGMRGHHGKRGEGMRGKRGGGDCGNGGRGQGMNRGGNN</sequence>
<organism evidence="4 5">
    <name type="scientific">Stappia taiwanensis</name>
    <dbReference type="NCBI Taxonomy" id="992267"/>
    <lineage>
        <taxon>Bacteria</taxon>
        <taxon>Pseudomonadati</taxon>
        <taxon>Pseudomonadota</taxon>
        <taxon>Alphaproteobacteria</taxon>
        <taxon>Hyphomicrobiales</taxon>
        <taxon>Stappiaceae</taxon>
        <taxon>Stappia</taxon>
    </lineage>
</organism>
<dbReference type="GO" id="GO:0005509">
    <property type="term" value="F:calcium ion binding"/>
    <property type="evidence" value="ECO:0007669"/>
    <property type="project" value="InterPro"/>
</dbReference>
<dbReference type="Proteomes" id="UP000559404">
    <property type="component" value="Unassembled WGS sequence"/>
</dbReference>
<feature type="region of interest" description="Disordered" evidence="1">
    <location>
        <begin position="262"/>
        <end position="310"/>
    </location>
</feature>
<dbReference type="InterPro" id="IPR011992">
    <property type="entry name" value="EF-hand-dom_pair"/>
</dbReference>
<name>A0A838XJW0_9HYPH</name>
<feature type="domain" description="EF-hand" evidence="3">
    <location>
        <begin position="123"/>
        <end position="149"/>
    </location>
</feature>
<evidence type="ECO:0000256" key="1">
    <source>
        <dbReference type="SAM" id="MobiDB-lite"/>
    </source>
</evidence>
<dbReference type="SMART" id="SM00054">
    <property type="entry name" value="EFh"/>
    <property type="match status" value="4"/>
</dbReference>
<reference evidence="4 5" key="2">
    <citation type="submission" date="2020-08" db="EMBL/GenBank/DDBJ databases">
        <title>Stappia taiwanensis sp. nov., isolated from a coastal thermal spring.</title>
        <authorList>
            <person name="Kampfer P."/>
        </authorList>
    </citation>
    <scope>NUCLEOTIDE SEQUENCE [LARGE SCALE GENOMIC DNA]</scope>
    <source>
        <strain evidence="4 5">DSM 23284</strain>
    </source>
</reference>
<evidence type="ECO:0000259" key="3">
    <source>
        <dbReference type="PROSITE" id="PS50222"/>
    </source>
</evidence>
<dbReference type="SUPFAM" id="SSF47473">
    <property type="entry name" value="EF-hand"/>
    <property type="match status" value="2"/>
</dbReference>
<protein>
    <submittedName>
        <fullName evidence="4">EF-hand domain-containing protein</fullName>
    </submittedName>
</protein>
<dbReference type="PANTHER" id="PTHR10827">
    <property type="entry name" value="RETICULOCALBIN"/>
    <property type="match status" value="1"/>
</dbReference>
<reference evidence="4 5" key="1">
    <citation type="submission" date="2020-07" db="EMBL/GenBank/DDBJ databases">
        <authorList>
            <person name="Li M."/>
        </authorList>
    </citation>
    <scope>NUCLEOTIDE SEQUENCE [LARGE SCALE GENOMIC DNA]</scope>
    <source>
        <strain evidence="4 5">DSM 23284</strain>
    </source>
</reference>
<evidence type="ECO:0000313" key="4">
    <source>
        <dbReference type="EMBL" id="MBA4610825.1"/>
    </source>
</evidence>
<dbReference type="RefSeq" id="WP_181759027.1">
    <property type="nucleotide sequence ID" value="NZ_BMCR01000004.1"/>
</dbReference>
<proteinExistence type="predicted"/>
<feature type="domain" description="EF-hand" evidence="3">
    <location>
        <begin position="82"/>
        <end position="117"/>
    </location>
</feature>
<feature type="chain" id="PRO_5032624761" evidence="2">
    <location>
        <begin position="27"/>
        <end position="310"/>
    </location>
</feature>
<dbReference type="PROSITE" id="PS50222">
    <property type="entry name" value="EF_HAND_2"/>
    <property type="match status" value="3"/>
</dbReference>
<gene>
    <name evidence="4" type="ORF">H1W37_04130</name>
</gene>
<dbReference type="Gene3D" id="1.10.238.10">
    <property type="entry name" value="EF-hand"/>
    <property type="match status" value="3"/>
</dbReference>
<accession>A0A838XJW0</accession>
<feature type="domain" description="EF-hand" evidence="3">
    <location>
        <begin position="187"/>
        <end position="222"/>
    </location>
</feature>
<feature type="compositionally biased region" description="Gly residues" evidence="1">
    <location>
        <begin position="293"/>
        <end position="310"/>
    </location>
</feature>
<dbReference type="InterPro" id="IPR018247">
    <property type="entry name" value="EF_Hand_1_Ca_BS"/>
</dbReference>